<dbReference type="Proteomes" id="UP000466681">
    <property type="component" value="Chromosome"/>
</dbReference>
<name>A0AAD1HDH7_9MYCO</name>
<dbReference type="KEGG" id="mmor:MMOR_43360"/>
<accession>A0AAD1HDH7</accession>
<organism evidence="2 3">
    <name type="scientific">Mycolicibacterium moriokaense</name>
    <dbReference type="NCBI Taxonomy" id="39691"/>
    <lineage>
        <taxon>Bacteria</taxon>
        <taxon>Bacillati</taxon>
        <taxon>Actinomycetota</taxon>
        <taxon>Actinomycetes</taxon>
        <taxon>Mycobacteriales</taxon>
        <taxon>Mycobacteriaceae</taxon>
        <taxon>Mycolicibacterium</taxon>
    </lineage>
</organism>
<evidence type="ECO:0000256" key="1">
    <source>
        <dbReference type="SAM" id="Phobius"/>
    </source>
</evidence>
<evidence type="ECO:0000313" key="3">
    <source>
        <dbReference type="Proteomes" id="UP000466681"/>
    </source>
</evidence>
<proteinExistence type="predicted"/>
<dbReference type="EMBL" id="AP022560">
    <property type="protein sequence ID" value="BBX03400.1"/>
    <property type="molecule type" value="Genomic_DNA"/>
</dbReference>
<keyword evidence="1" id="KW-0812">Transmembrane</keyword>
<keyword evidence="1" id="KW-0472">Membrane</keyword>
<sequence>MPPCAQAYPLPLTAPFGTFPPVETILVILVVAGILIRLSVEPPPVAAGTQTPKY</sequence>
<dbReference type="AlphaFoldDB" id="A0AAD1HDH7"/>
<feature type="transmembrane region" description="Helical" evidence="1">
    <location>
        <begin position="20"/>
        <end position="40"/>
    </location>
</feature>
<evidence type="ECO:0000313" key="2">
    <source>
        <dbReference type="EMBL" id="BBX03400.1"/>
    </source>
</evidence>
<keyword evidence="1" id="KW-1133">Transmembrane helix</keyword>
<protein>
    <submittedName>
        <fullName evidence="2">Uncharacterized protein</fullName>
    </submittedName>
</protein>
<reference evidence="2 3" key="1">
    <citation type="journal article" date="2019" name="Emerg. Microbes Infect.">
        <title>Comprehensive subspecies identification of 175 nontuberculous mycobacteria species based on 7547 genomic profiles.</title>
        <authorList>
            <person name="Matsumoto Y."/>
            <person name="Kinjo T."/>
            <person name="Motooka D."/>
            <person name="Nabeya D."/>
            <person name="Jung N."/>
            <person name="Uechi K."/>
            <person name="Horii T."/>
            <person name="Iida T."/>
            <person name="Fujita J."/>
            <person name="Nakamura S."/>
        </authorList>
    </citation>
    <scope>NUCLEOTIDE SEQUENCE [LARGE SCALE GENOMIC DNA]</scope>
    <source>
        <strain evidence="2 3">JCM 6375</strain>
    </source>
</reference>
<keyword evidence="3" id="KW-1185">Reference proteome</keyword>
<gene>
    <name evidence="2" type="ORF">MMOR_43360</name>
</gene>